<keyword evidence="4" id="KW-1185">Reference proteome</keyword>
<dbReference type="PANTHER" id="PTHR46696:SF1">
    <property type="entry name" value="CYTOCHROME P450 YJIB-RELATED"/>
    <property type="match status" value="1"/>
</dbReference>
<dbReference type="EMBL" id="JAKXMK010000070">
    <property type="protein sequence ID" value="MCH6172392.1"/>
    <property type="molecule type" value="Genomic_DNA"/>
</dbReference>
<proteinExistence type="inferred from homology"/>
<dbReference type="InterPro" id="IPR036396">
    <property type="entry name" value="Cyt_P450_sf"/>
</dbReference>
<dbReference type="Pfam" id="PF00067">
    <property type="entry name" value="p450"/>
    <property type="match status" value="1"/>
</dbReference>
<accession>A0ABS9TV07</accession>
<gene>
    <name evidence="3" type="ORF">MMF94_42550</name>
</gene>
<dbReference type="SUPFAM" id="SSF48264">
    <property type="entry name" value="Cytochrome P450"/>
    <property type="match status" value="1"/>
</dbReference>
<keyword evidence="2" id="KW-0560">Oxidoreductase</keyword>
<keyword evidence="2" id="KW-0503">Monooxygenase</keyword>
<keyword evidence="2" id="KW-0479">Metal-binding</keyword>
<dbReference type="InterPro" id="IPR017972">
    <property type="entry name" value="Cyt_P450_CS"/>
</dbReference>
<evidence type="ECO:0000256" key="2">
    <source>
        <dbReference type="RuleBase" id="RU000461"/>
    </source>
</evidence>
<dbReference type="PRINTS" id="PR00359">
    <property type="entry name" value="BP450"/>
</dbReference>
<dbReference type="Proteomes" id="UP001299970">
    <property type="component" value="Unassembled WGS sequence"/>
</dbReference>
<name>A0ABS9TV07_9PSEU</name>
<evidence type="ECO:0000256" key="1">
    <source>
        <dbReference type="ARBA" id="ARBA00010617"/>
    </source>
</evidence>
<protein>
    <submittedName>
        <fullName evidence="3">Cytochrome P450</fullName>
    </submittedName>
</protein>
<organism evidence="3 4">
    <name type="scientific">Pseudonocardia alaniniphila</name>
    <dbReference type="NCBI Taxonomy" id="75291"/>
    <lineage>
        <taxon>Bacteria</taxon>
        <taxon>Bacillati</taxon>
        <taxon>Actinomycetota</taxon>
        <taxon>Actinomycetes</taxon>
        <taxon>Pseudonocardiales</taxon>
        <taxon>Pseudonocardiaceae</taxon>
        <taxon>Pseudonocardia</taxon>
    </lineage>
</organism>
<reference evidence="3 4" key="1">
    <citation type="submission" date="2022-03" db="EMBL/GenBank/DDBJ databases">
        <title>Pseudonocardia alaer sp. nov., a novel actinomycete isolated from reed forest soil.</title>
        <authorList>
            <person name="Wang L."/>
        </authorList>
    </citation>
    <scope>NUCLEOTIDE SEQUENCE [LARGE SCALE GENOMIC DNA]</scope>
    <source>
        <strain evidence="3 4">Y-16303</strain>
    </source>
</reference>
<dbReference type="RefSeq" id="WP_241043195.1">
    <property type="nucleotide sequence ID" value="NZ_BAAAJF010000042.1"/>
</dbReference>
<comment type="similarity">
    <text evidence="1 2">Belongs to the cytochrome P450 family.</text>
</comment>
<dbReference type="Gene3D" id="1.10.630.10">
    <property type="entry name" value="Cytochrome P450"/>
    <property type="match status" value="1"/>
</dbReference>
<keyword evidence="2" id="KW-0349">Heme</keyword>
<dbReference type="InterPro" id="IPR001128">
    <property type="entry name" value="Cyt_P450"/>
</dbReference>
<sequence length="400" mass="44496">MKDNTITLPVTEPATGRDLLRQVISLRPTPITLDPMGFRQFMRYDDVSRLLHDHRLRNYGIDILTHGGITEGPLYELFRNLMFNNEGDRHDRLRRLVSKAFAPRTVKTLLPTMQAFVDERTAVMVERGASEIVSDLAQPLSITAPCDVLGVPRSDIPIFERWVQDLGLAFGFMSPNEIDNAHVAVRQLIEYVDTLIAGRRARPADDLITALVHVEEAGDRLTYDELQAMIANILFGGYHATYHQISLAVMNLLEHPNFASQVAHTSERLSAAVEELLRCDPAAPRAVRVALTPVELDHTTIPEGELIMLSIVAANRDPDVWDEPDTLTLDRPRAARHLAFGHGIHHCLGAALARMQIEQTVRAVADHLSGWRLAVPVDELDWSPARAAFRGVVALPIVAG</sequence>
<dbReference type="InterPro" id="IPR002397">
    <property type="entry name" value="Cyt_P450_B"/>
</dbReference>
<keyword evidence="2" id="KW-0408">Iron</keyword>
<comment type="caution">
    <text evidence="3">The sequence shown here is derived from an EMBL/GenBank/DDBJ whole genome shotgun (WGS) entry which is preliminary data.</text>
</comment>
<dbReference type="PROSITE" id="PS00086">
    <property type="entry name" value="CYTOCHROME_P450"/>
    <property type="match status" value="1"/>
</dbReference>
<evidence type="ECO:0000313" key="3">
    <source>
        <dbReference type="EMBL" id="MCH6172392.1"/>
    </source>
</evidence>
<dbReference type="PANTHER" id="PTHR46696">
    <property type="entry name" value="P450, PUTATIVE (EUROFUNG)-RELATED"/>
    <property type="match status" value="1"/>
</dbReference>
<evidence type="ECO:0000313" key="4">
    <source>
        <dbReference type="Proteomes" id="UP001299970"/>
    </source>
</evidence>